<dbReference type="AlphaFoldDB" id="A0A1H0LZ30"/>
<keyword evidence="1" id="KW-0812">Transmembrane</keyword>
<dbReference type="InterPro" id="IPR011044">
    <property type="entry name" value="Quino_amine_DH_bsu"/>
</dbReference>
<accession>A0A1H0LZ30</accession>
<dbReference type="SUPFAM" id="SSF50969">
    <property type="entry name" value="YVTN repeat-like/Quinoprotein amine dehydrogenase"/>
    <property type="match status" value="1"/>
</dbReference>
<dbReference type="STRING" id="1005944.SAMN05192576_0348"/>
<keyword evidence="3" id="KW-1185">Reference proteome</keyword>
<evidence type="ECO:0000313" key="3">
    <source>
        <dbReference type="Proteomes" id="UP000199004"/>
    </source>
</evidence>
<keyword evidence="1" id="KW-1133">Transmembrane helix</keyword>
<gene>
    <name evidence="2" type="ORF">SAMN05192576_0348</name>
</gene>
<keyword evidence="1" id="KW-0472">Membrane</keyword>
<dbReference type="OrthoDB" id="3765694at2"/>
<name>A0A1H0LZ30_9ACTN</name>
<sequence length="365" mass="37991">MTERLSALMQLEADRLDVPPPPAGPVLAQGRALRRRRRLSVVGAAASVLLVVGGGAVILGGDDPSRPTPSTGVDAAADPGVTFALGSTVYFDDATQQVTIDDKAVKSLYYTSVGVLVRHGNNSYSDGGGPQRFSLVRPDGTVSPVSVETEETVHATDPEQPYVAYAQDTGGTVEVVVHDVDTDTEVARVPVPGAAASFLPVAISGDKVYLGAEGDDFVIDWSTGEITQPGIVSGYPEIAGGRVSNSEQGSATVADAETGDELLTVSFPDYGYLSLSPDGRFATLEIESMDAGTGEFEVYDVGTGSHVTVQGQVYDFGWTAGGELFRLTQDGFDSCDPATGECTSTPLELDGPIAEAQLGGRTYES</sequence>
<evidence type="ECO:0000313" key="2">
    <source>
        <dbReference type="EMBL" id="SDO73407.1"/>
    </source>
</evidence>
<proteinExistence type="predicted"/>
<dbReference type="RefSeq" id="WP_143016292.1">
    <property type="nucleotide sequence ID" value="NZ_BKAE01000028.1"/>
</dbReference>
<protein>
    <recommendedName>
        <fullName evidence="4">40-residue YVTN family beta-propeller repeat-containing protein</fullName>
    </recommendedName>
</protein>
<feature type="transmembrane region" description="Helical" evidence="1">
    <location>
        <begin position="39"/>
        <end position="61"/>
    </location>
</feature>
<evidence type="ECO:0008006" key="4">
    <source>
        <dbReference type="Google" id="ProtNLM"/>
    </source>
</evidence>
<evidence type="ECO:0000256" key="1">
    <source>
        <dbReference type="SAM" id="Phobius"/>
    </source>
</evidence>
<dbReference type="Proteomes" id="UP000199004">
    <property type="component" value="Unassembled WGS sequence"/>
</dbReference>
<reference evidence="2 3" key="1">
    <citation type="submission" date="2016-10" db="EMBL/GenBank/DDBJ databases">
        <authorList>
            <person name="de Groot N.N."/>
        </authorList>
    </citation>
    <scope>NUCLEOTIDE SEQUENCE [LARGE SCALE GENOMIC DNA]</scope>
    <source>
        <strain evidence="2 3">CGMCC 1.11147</strain>
    </source>
</reference>
<organism evidence="2 3">
    <name type="scientific">Nocardioides szechwanensis</name>
    <dbReference type="NCBI Taxonomy" id="1005944"/>
    <lineage>
        <taxon>Bacteria</taxon>
        <taxon>Bacillati</taxon>
        <taxon>Actinomycetota</taxon>
        <taxon>Actinomycetes</taxon>
        <taxon>Propionibacteriales</taxon>
        <taxon>Nocardioidaceae</taxon>
        <taxon>Nocardioides</taxon>
    </lineage>
</organism>
<dbReference type="EMBL" id="FNIC01000014">
    <property type="protein sequence ID" value="SDO73407.1"/>
    <property type="molecule type" value="Genomic_DNA"/>
</dbReference>